<accession>A0AAV5MYU5</accession>
<evidence type="ECO:0000313" key="1">
    <source>
        <dbReference type="EMBL" id="GKV53567.1"/>
    </source>
</evidence>
<reference evidence="1 2" key="1">
    <citation type="journal article" date="2021" name="Commun. Biol.">
        <title>The genome of Shorea leprosula (Dipterocarpaceae) highlights the ecological relevance of drought in aseasonal tropical rainforests.</title>
        <authorList>
            <person name="Ng K.K.S."/>
            <person name="Kobayashi M.J."/>
            <person name="Fawcett J.A."/>
            <person name="Hatakeyama M."/>
            <person name="Paape T."/>
            <person name="Ng C.H."/>
            <person name="Ang C.C."/>
            <person name="Tnah L.H."/>
            <person name="Lee C.T."/>
            <person name="Nishiyama T."/>
            <person name="Sese J."/>
            <person name="O'Brien M.J."/>
            <person name="Copetti D."/>
            <person name="Mohd Noor M.I."/>
            <person name="Ong R.C."/>
            <person name="Putra M."/>
            <person name="Sireger I.Z."/>
            <person name="Indrioko S."/>
            <person name="Kosugi Y."/>
            <person name="Izuno A."/>
            <person name="Isagi Y."/>
            <person name="Lee S.L."/>
            <person name="Shimizu K.K."/>
        </authorList>
    </citation>
    <scope>NUCLEOTIDE SEQUENCE [LARGE SCALE GENOMIC DNA]</scope>
    <source>
        <strain evidence="1">214</strain>
    </source>
</reference>
<comment type="caution">
    <text evidence="1">The sequence shown here is derived from an EMBL/GenBank/DDBJ whole genome shotgun (WGS) entry which is preliminary data.</text>
</comment>
<dbReference type="EMBL" id="BPVZ01001539">
    <property type="protein sequence ID" value="GKV53567.1"/>
    <property type="molecule type" value="Genomic_DNA"/>
</dbReference>
<name>A0AAV5MYU5_9ROSI</name>
<keyword evidence="2" id="KW-1185">Reference proteome</keyword>
<gene>
    <name evidence="1" type="ORF">SLEP1_g60086</name>
</gene>
<evidence type="ECO:0000313" key="2">
    <source>
        <dbReference type="Proteomes" id="UP001054252"/>
    </source>
</evidence>
<dbReference type="Proteomes" id="UP001054252">
    <property type="component" value="Unassembled WGS sequence"/>
</dbReference>
<sequence>MAWVDFPSSIQYGALPSPPKPGGTDLVYNSYISVNFDLSPKRKGSYISVDREAIQAIMEFDSVYNSKSYSAEIRQGASREKSDEQCSEE</sequence>
<proteinExistence type="predicted"/>
<dbReference type="AlphaFoldDB" id="A0AAV5MYU5"/>
<protein>
    <submittedName>
        <fullName evidence="1">Uncharacterized protein</fullName>
    </submittedName>
</protein>
<organism evidence="1 2">
    <name type="scientific">Rubroshorea leprosula</name>
    <dbReference type="NCBI Taxonomy" id="152421"/>
    <lineage>
        <taxon>Eukaryota</taxon>
        <taxon>Viridiplantae</taxon>
        <taxon>Streptophyta</taxon>
        <taxon>Embryophyta</taxon>
        <taxon>Tracheophyta</taxon>
        <taxon>Spermatophyta</taxon>
        <taxon>Magnoliopsida</taxon>
        <taxon>eudicotyledons</taxon>
        <taxon>Gunneridae</taxon>
        <taxon>Pentapetalae</taxon>
        <taxon>rosids</taxon>
        <taxon>malvids</taxon>
        <taxon>Malvales</taxon>
        <taxon>Dipterocarpaceae</taxon>
        <taxon>Rubroshorea</taxon>
    </lineage>
</organism>